<reference evidence="1 2" key="1">
    <citation type="submission" date="2018-05" db="EMBL/GenBank/DDBJ databases">
        <title>Lactobacillus sanfranciscensis Ah4 draft denome sequence.</title>
        <authorList>
            <person name="Zhang G."/>
        </authorList>
    </citation>
    <scope>NUCLEOTIDE SEQUENCE [LARGE SCALE GENOMIC DNA]</scope>
    <source>
        <strain evidence="1 2">Ah4</strain>
    </source>
</reference>
<protein>
    <submittedName>
        <fullName evidence="1">Lactate dehydrogenase</fullName>
    </submittedName>
</protein>
<gene>
    <name evidence="1" type="ORF">DID87_00590</name>
</gene>
<dbReference type="EMBL" id="QFCR01000001">
    <property type="protein sequence ID" value="TNK91261.1"/>
    <property type="molecule type" value="Genomic_DNA"/>
</dbReference>
<dbReference type="GO" id="GO:0016616">
    <property type="term" value="F:oxidoreductase activity, acting on the CH-OH group of donors, NAD or NADP as acceptor"/>
    <property type="evidence" value="ECO:0007669"/>
    <property type="project" value="InterPro"/>
</dbReference>
<evidence type="ECO:0000313" key="2">
    <source>
        <dbReference type="Proteomes" id="UP000313312"/>
    </source>
</evidence>
<comment type="caution">
    <text evidence="1">The sequence shown here is derived from an EMBL/GenBank/DDBJ whole genome shotgun (WGS) entry which is preliminary data.</text>
</comment>
<organism evidence="1 2">
    <name type="scientific">Fructilactobacillus sanfranciscensis</name>
    <name type="common">Lactobacillus sanfranciscensis</name>
    <dbReference type="NCBI Taxonomy" id="1625"/>
    <lineage>
        <taxon>Bacteria</taxon>
        <taxon>Bacillati</taxon>
        <taxon>Bacillota</taxon>
        <taxon>Bacilli</taxon>
        <taxon>Lactobacillales</taxon>
        <taxon>Lactobacillaceae</taxon>
        <taxon>Fructilactobacillus</taxon>
    </lineage>
</organism>
<dbReference type="SUPFAM" id="SSF56327">
    <property type="entry name" value="LDH C-terminal domain-like"/>
    <property type="match status" value="1"/>
</dbReference>
<name>A0A5C4TM28_FRUSA</name>
<dbReference type="InterPro" id="IPR015955">
    <property type="entry name" value="Lactate_DH/Glyco_Ohase_4_C"/>
</dbReference>
<sequence length="225" mass="25342">MAENIREPLMQFRMAINDIISRGFNGKIMIDCPHDEIFVYFAAYFSGLDVKKIIGLGTLPQEIILREALVRKFNVSGDDINVNTLGLNTHNLVAWSRVYIGPSTLLSYIADDSKNYDDKIINNFSEQIGNHKIVSNSVIQSKAVMRLLTCVYGENSLICSVTSLKKENDKLSLSLGPKLVNQFGIFRSINLQLADNEQEELTHDAEWSMDIIENIKKGNKNGKKN</sequence>
<dbReference type="Gene3D" id="3.90.110.10">
    <property type="entry name" value="Lactate dehydrogenase/glycoside hydrolase, family 4, C-terminal"/>
    <property type="match status" value="1"/>
</dbReference>
<evidence type="ECO:0000313" key="1">
    <source>
        <dbReference type="EMBL" id="TNK91261.1"/>
    </source>
</evidence>
<dbReference type="Proteomes" id="UP000313312">
    <property type="component" value="Unassembled WGS sequence"/>
</dbReference>
<accession>A0A5C4TM28</accession>
<dbReference type="AlphaFoldDB" id="A0A5C4TM28"/>
<proteinExistence type="predicted"/>